<dbReference type="GO" id="GO:0006629">
    <property type="term" value="P:lipid metabolic process"/>
    <property type="evidence" value="ECO:0007669"/>
    <property type="project" value="TreeGrafter"/>
</dbReference>
<evidence type="ECO:0000256" key="3">
    <source>
        <dbReference type="ARBA" id="ARBA00022692"/>
    </source>
</evidence>
<feature type="transmembrane region" description="Helical" evidence="7">
    <location>
        <begin position="324"/>
        <end position="342"/>
    </location>
</feature>
<dbReference type="PANTHER" id="PTHR13416:SF2">
    <property type="entry name" value="TRANSMEMBRANE PROTEIN 43"/>
    <property type="match status" value="1"/>
</dbReference>
<evidence type="ECO:0000313" key="9">
    <source>
        <dbReference type="Proteomes" id="UP000253740"/>
    </source>
</evidence>
<keyword evidence="3 7" id="KW-0812">Transmembrane</keyword>
<keyword evidence="6 7" id="KW-0472">Membrane</keyword>
<sequence>MRAVARWAKVGAAAPPLRARRGTSVPHAGGRMIARKPFSWGARIAGCVLLALALLLLAATERGARARAAAEDAIGGAVLTDAEPGPGAEGGLVLVGGTPEVVSLATDLQFAVTAKAPVLLRKVEMFQWRELAYGGAPPSYELDWVDHPVDSAHFARPAGHENPGAFPFAAARFVAPSVRLGGFALSEALLQAIPGYEPYAPGFSQLPPNLAASFQAVDGALVTSADPAAPRLGDLRVSWAVVPLQPITVIARVQNGALVPAVGSDGEAHARVQLGERSLTDMLPSLPDAPRYAWARRALALLLAWGGAMLLLGGGRRGGRDEIAALLLAAVPLAAVAGALWLGTRDAIAVALFVLAALASAAAMLRLKRPPARP</sequence>
<dbReference type="Proteomes" id="UP000253740">
    <property type="component" value="Unassembled WGS sequence"/>
</dbReference>
<evidence type="ECO:0000256" key="2">
    <source>
        <dbReference type="ARBA" id="ARBA00004586"/>
    </source>
</evidence>
<evidence type="ECO:0008006" key="10">
    <source>
        <dbReference type="Google" id="ProtNLM"/>
    </source>
</evidence>
<organism evidence="8">
    <name type="scientific">Mizugakiibacter sediminis</name>
    <dbReference type="NCBI Taxonomy" id="1475481"/>
    <lineage>
        <taxon>Bacteria</taxon>
        <taxon>Pseudomonadati</taxon>
        <taxon>Pseudomonadota</taxon>
        <taxon>Gammaproteobacteria</taxon>
        <taxon>Lysobacterales</taxon>
        <taxon>Rhodanobacteraceae</taxon>
        <taxon>Mizugakiibacter</taxon>
    </lineage>
</organism>
<protein>
    <recommendedName>
        <fullName evidence="10">Transmembrane protein</fullName>
    </recommendedName>
</protein>
<reference evidence="8" key="1">
    <citation type="submission" date="2015-08" db="EMBL/GenBank/DDBJ databases">
        <title>Complete DNA Sequence of Pseudomonas syringae pv. actinidiae, the Causal Agent of Kiwifruit Canker Disease.</title>
        <authorList>
            <person name="Rikkerink E.H.A."/>
            <person name="Fineran P.C."/>
        </authorList>
    </citation>
    <scope>NUCLEOTIDE SEQUENCE</scope>
    <source>
        <strain evidence="8">SkMP5</strain>
    </source>
</reference>
<dbReference type="Pfam" id="PF07787">
    <property type="entry name" value="TMEM43"/>
    <property type="match status" value="1"/>
</dbReference>
<feature type="transmembrane region" description="Helical" evidence="7">
    <location>
        <begin position="294"/>
        <end position="312"/>
    </location>
</feature>
<keyword evidence="4" id="KW-0256">Endoplasmic reticulum</keyword>
<dbReference type="InterPro" id="IPR012430">
    <property type="entry name" value="TMEM43_fam"/>
</dbReference>
<dbReference type="GO" id="GO:0071763">
    <property type="term" value="P:nuclear membrane organization"/>
    <property type="evidence" value="ECO:0007669"/>
    <property type="project" value="TreeGrafter"/>
</dbReference>
<evidence type="ECO:0000256" key="4">
    <source>
        <dbReference type="ARBA" id="ARBA00022824"/>
    </source>
</evidence>
<feature type="transmembrane region" description="Helical" evidence="7">
    <location>
        <begin position="40"/>
        <end position="59"/>
    </location>
</feature>
<gene>
    <name evidence="8" type="ORF">MBSD_n1063</name>
</gene>
<dbReference type="STRING" id="1475481.GCA_000953855_01083"/>
<dbReference type="GO" id="GO:0012505">
    <property type="term" value="C:endomembrane system"/>
    <property type="evidence" value="ECO:0007669"/>
    <property type="project" value="UniProtKB-SubCell"/>
</dbReference>
<comment type="subcellular location">
    <subcellularLocation>
        <location evidence="1">Endomembrane system</location>
        <topology evidence="1">Multi-pass membrane protein</topology>
    </subcellularLocation>
    <subcellularLocation>
        <location evidence="2">Endoplasmic reticulum membrane</location>
    </subcellularLocation>
</comment>
<evidence type="ECO:0000256" key="7">
    <source>
        <dbReference type="SAM" id="Phobius"/>
    </source>
</evidence>
<evidence type="ECO:0000256" key="1">
    <source>
        <dbReference type="ARBA" id="ARBA00004127"/>
    </source>
</evidence>
<evidence type="ECO:0000256" key="5">
    <source>
        <dbReference type="ARBA" id="ARBA00022989"/>
    </source>
</evidence>
<name>A0A0K8QMW5_9GAMM</name>
<dbReference type="PANTHER" id="PTHR13416">
    <property type="match status" value="1"/>
</dbReference>
<evidence type="ECO:0000313" key="8">
    <source>
        <dbReference type="EMBL" id="GAP65772.1"/>
    </source>
</evidence>
<feature type="transmembrane region" description="Helical" evidence="7">
    <location>
        <begin position="348"/>
        <end position="367"/>
    </location>
</feature>
<dbReference type="EMBL" id="DF970176">
    <property type="protein sequence ID" value="GAP65772.1"/>
    <property type="molecule type" value="Genomic_DNA"/>
</dbReference>
<proteinExistence type="predicted"/>
<dbReference type="AlphaFoldDB" id="A0A0K8QMW5"/>
<accession>A0A0K8QMW5</accession>
<keyword evidence="5 7" id="KW-1133">Transmembrane helix</keyword>
<keyword evidence="9" id="KW-1185">Reference proteome</keyword>
<evidence type="ECO:0000256" key="6">
    <source>
        <dbReference type="ARBA" id="ARBA00023136"/>
    </source>
</evidence>